<organism evidence="2">
    <name type="scientific">viral metagenome</name>
    <dbReference type="NCBI Taxonomy" id="1070528"/>
    <lineage>
        <taxon>unclassified sequences</taxon>
        <taxon>metagenomes</taxon>
        <taxon>organismal metagenomes</taxon>
    </lineage>
</organism>
<accession>A0A6M3K2J0</accession>
<protein>
    <submittedName>
        <fullName evidence="2">Uncharacterized protein</fullName>
    </submittedName>
</protein>
<name>A0A6M3K2J0_9ZZZZ</name>
<dbReference type="EMBL" id="MT141359">
    <property type="protein sequence ID" value="QJA59201.1"/>
    <property type="molecule type" value="Genomic_DNA"/>
</dbReference>
<sequence>MKPYKGQCSISCMRKTCAFGKIRIDFACLNCEHRRLEILNLQDDVLVSLETSKKEKPKKNKVKKEE</sequence>
<evidence type="ECO:0000313" key="1">
    <source>
        <dbReference type="EMBL" id="QJA59201.1"/>
    </source>
</evidence>
<reference evidence="2" key="1">
    <citation type="submission" date="2020-03" db="EMBL/GenBank/DDBJ databases">
        <title>The deep terrestrial virosphere.</title>
        <authorList>
            <person name="Holmfeldt K."/>
            <person name="Nilsson E."/>
            <person name="Simone D."/>
            <person name="Lopez-Fernandez M."/>
            <person name="Wu X."/>
            <person name="de Brujin I."/>
            <person name="Lundin D."/>
            <person name="Andersson A."/>
            <person name="Bertilsson S."/>
            <person name="Dopson M."/>
        </authorList>
    </citation>
    <scope>NUCLEOTIDE SEQUENCE</scope>
    <source>
        <strain evidence="2">MM415A01525</strain>
        <strain evidence="1">MM415B01326</strain>
    </source>
</reference>
<dbReference type="AlphaFoldDB" id="A0A6M3K2J0"/>
<gene>
    <name evidence="2" type="ORF">MM415A01525_0011</name>
    <name evidence="1" type="ORF">MM415B01326_0009</name>
</gene>
<proteinExistence type="predicted"/>
<dbReference type="EMBL" id="MT142221">
    <property type="protein sequence ID" value="QJA76379.1"/>
    <property type="molecule type" value="Genomic_DNA"/>
</dbReference>
<evidence type="ECO:0000313" key="2">
    <source>
        <dbReference type="EMBL" id="QJA76379.1"/>
    </source>
</evidence>